<dbReference type="PROSITE" id="PS51257">
    <property type="entry name" value="PROKAR_LIPOPROTEIN"/>
    <property type="match status" value="1"/>
</dbReference>
<dbReference type="GO" id="GO:0032259">
    <property type="term" value="P:methylation"/>
    <property type="evidence" value="ECO:0007669"/>
    <property type="project" value="UniProtKB-KW"/>
</dbReference>
<dbReference type="GO" id="GO:0008757">
    <property type="term" value="F:S-adenosylmethionine-dependent methyltransferase activity"/>
    <property type="evidence" value="ECO:0007669"/>
    <property type="project" value="InterPro"/>
</dbReference>
<evidence type="ECO:0000259" key="1">
    <source>
        <dbReference type="Pfam" id="PF08241"/>
    </source>
</evidence>
<dbReference type="PATRIC" id="fig|1280950.3.peg.2583"/>
<comment type="caution">
    <text evidence="2">The sequence shown here is derived from an EMBL/GenBank/DDBJ whole genome shotgun (WGS) entry which is preliminary data.</text>
</comment>
<dbReference type="Gene3D" id="3.40.50.150">
    <property type="entry name" value="Vaccinia Virus protein VP39"/>
    <property type="match status" value="1"/>
</dbReference>
<dbReference type="OrthoDB" id="8153637at2"/>
<dbReference type="AlphaFoldDB" id="A0A059FJD2"/>
<keyword evidence="3" id="KW-1185">Reference proteome</keyword>
<name>A0A059FJD2_9PROT</name>
<dbReference type="InterPro" id="IPR029063">
    <property type="entry name" value="SAM-dependent_MTases_sf"/>
</dbReference>
<protein>
    <submittedName>
        <fullName evidence="2">UbiE/COQ5 family methyltransferase</fullName>
    </submittedName>
</protein>
<feature type="domain" description="Methyltransferase type 11" evidence="1">
    <location>
        <begin position="38"/>
        <end position="136"/>
    </location>
</feature>
<dbReference type="Proteomes" id="UP000025171">
    <property type="component" value="Unassembled WGS sequence"/>
</dbReference>
<organism evidence="2 3">
    <name type="scientific">Hyphomonas johnsonii MHS-2</name>
    <dbReference type="NCBI Taxonomy" id="1280950"/>
    <lineage>
        <taxon>Bacteria</taxon>
        <taxon>Pseudomonadati</taxon>
        <taxon>Pseudomonadota</taxon>
        <taxon>Alphaproteobacteria</taxon>
        <taxon>Hyphomonadales</taxon>
        <taxon>Hyphomonadaceae</taxon>
        <taxon>Hyphomonas</taxon>
    </lineage>
</organism>
<evidence type="ECO:0000313" key="3">
    <source>
        <dbReference type="Proteomes" id="UP000025171"/>
    </source>
</evidence>
<dbReference type="EMBL" id="ARYK01000006">
    <property type="protein sequence ID" value="KCZ90749.1"/>
    <property type="molecule type" value="Genomic_DNA"/>
</dbReference>
<keyword evidence="2" id="KW-0808">Transferase</keyword>
<sequence length="208" mass="22646">MNPWERYVVPNLIACACGTKPIMKQREKVIPKAEGRVLELGCGSGTNFAMYDSSKVDRLFALEPSAGMLAKARRTAGTLGFGNNIEFLESGAEKIPLEDNSVDTAVITFVLCTIPDWRGALAETRRVLKPDGRVLFSEHGLAPDEGVAKWQRRIEPVWKPLAGGCHLTRDVAAMFTESGFTLEDAETMYLPSTPKVAGFVSWGAARAA</sequence>
<evidence type="ECO:0000313" key="2">
    <source>
        <dbReference type="EMBL" id="KCZ90749.1"/>
    </source>
</evidence>
<dbReference type="InterPro" id="IPR052356">
    <property type="entry name" value="Thiol_S-MT"/>
</dbReference>
<dbReference type="InterPro" id="IPR013216">
    <property type="entry name" value="Methyltransf_11"/>
</dbReference>
<reference evidence="2 3" key="1">
    <citation type="journal article" date="2014" name="Antonie Van Leeuwenhoek">
        <title>Hyphomonas beringensis sp. nov. and Hyphomonas chukchiensis sp. nov., isolated from surface seawater of the Bering Sea and Chukchi Sea.</title>
        <authorList>
            <person name="Li C."/>
            <person name="Lai Q."/>
            <person name="Li G."/>
            <person name="Dong C."/>
            <person name="Wang J."/>
            <person name="Liao Y."/>
            <person name="Shao Z."/>
        </authorList>
    </citation>
    <scope>NUCLEOTIDE SEQUENCE [LARGE SCALE GENOMIC DNA]</scope>
    <source>
        <strain evidence="2 3">MHS-2</strain>
    </source>
</reference>
<dbReference type="STRING" id="1280950.HJO_12896"/>
<proteinExistence type="predicted"/>
<dbReference type="CDD" id="cd02440">
    <property type="entry name" value="AdoMet_MTases"/>
    <property type="match status" value="1"/>
</dbReference>
<dbReference type="eggNOG" id="COG2226">
    <property type="taxonomic scope" value="Bacteria"/>
</dbReference>
<dbReference type="PANTHER" id="PTHR45036">
    <property type="entry name" value="METHYLTRANSFERASE LIKE 7B"/>
    <property type="match status" value="1"/>
</dbReference>
<dbReference type="SUPFAM" id="SSF53335">
    <property type="entry name" value="S-adenosyl-L-methionine-dependent methyltransferases"/>
    <property type="match status" value="1"/>
</dbReference>
<dbReference type="Pfam" id="PF08241">
    <property type="entry name" value="Methyltransf_11"/>
    <property type="match status" value="1"/>
</dbReference>
<keyword evidence="2" id="KW-0489">Methyltransferase</keyword>
<dbReference type="PANTHER" id="PTHR45036:SF1">
    <property type="entry name" value="METHYLTRANSFERASE LIKE 7A"/>
    <property type="match status" value="1"/>
</dbReference>
<dbReference type="RefSeq" id="WP_035617488.1">
    <property type="nucleotide sequence ID" value="NZ_ARYK01000006.1"/>
</dbReference>
<gene>
    <name evidence="2" type="ORF">HJO_12896</name>
</gene>
<accession>A0A059FJD2</accession>